<evidence type="ECO:0000313" key="2">
    <source>
        <dbReference type="Proteomes" id="UP000051006"/>
    </source>
</evidence>
<comment type="caution">
    <text evidence="1">The sequence shown here is derived from an EMBL/GenBank/DDBJ whole genome shotgun (WGS) entry which is preliminary data.</text>
</comment>
<dbReference type="PATRIC" id="fig|993692.3.peg.427"/>
<organism evidence="1 2">
    <name type="scientific">Companilactobacillus kimchiensis</name>
    <dbReference type="NCBI Taxonomy" id="993692"/>
    <lineage>
        <taxon>Bacteria</taxon>
        <taxon>Bacillati</taxon>
        <taxon>Bacillota</taxon>
        <taxon>Bacilli</taxon>
        <taxon>Lactobacillales</taxon>
        <taxon>Lactobacillaceae</taxon>
        <taxon>Companilactobacillus</taxon>
    </lineage>
</organism>
<protein>
    <submittedName>
        <fullName evidence="1">Uncharacterized protein</fullName>
    </submittedName>
</protein>
<dbReference type="AlphaFoldDB" id="A0A0R2LB98"/>
<keyword evidence="2" id="KW-1185">Reference proteome</keyword>
<dbReference type="EMBL" id="JQCF01000011">
    <property type="protein sequence ID" value="KRN99198.1"/>
    <property type="molecule type" value="Genomic_DNA"/>
</dbReference>
<evidence type="ECO:0000313" key="1">
    <source>
        <dbReference type="EMBL" id="KRN99198.1"/>
    </source>
</evidence>
<reference evidence="1 2" key="1">
    <citation type="journal article" date="2015" name="Genome Announc.">
        <title>Expanding the biotechnology potential of lactobacilli through comparative genomics of 213 strains and associated genera.</title>
        <authorList>
            <person name="Sun Z."/>
            <person name="Harris H.M."/>
            <person name="McCann A."/>
            <person name="Guo C."/>
            <person name="Argimon S."/>
            <person name="Zhang W."/>
            <person name="Yang X."/>
            <person name="Jeffery I.B."/>
            <person name="Cooney J.C."/>
            <person name="Kagawa T.F."/>
            <person name="Liu W."/>
            <person name="Song Y."/>
            <person name="Salvetti E."/>
            <person name="Wrobel A."/>
            <person name="Rasinkangas P."/>
            <person name="Parkhill J."/>
            <person name="Rea M.C."/>
            <person name="O'Sullivan O."/>
            <person name="Ritari J."/>
            <person name="Douillard F.P."/>
            <person name="Paul Ross R."/>
            <person name="Yang R."/>
            <person name="Briner A.E."/>
            <person name="Felis G.E."/>
            <person name="de Vos W.M."/>
            <person name="Barrangou R."/>
            <person name="Klaenhammer T.R."/>
            <person name="Caufield P.W."/>
            <person name="Cui Y."/>
            <person name="Zhang H."/>
            <person name="O'Toole P.W."/>
        </authorList>
    </citation>
    <scope>NUCLEOTIDE SEQUENCE [LARGE SCALE GENOMIC DNA]</scope>
    <source>
        <strain evidence="1 2">DSM 24716</strain>
    </source>
</reference>
<dbReference type="Proteomes" id="UP000051006">
    <property type="component" value="Unassembled WGS sequence"/>
</dbReference>
<gene>
    <name evidence="1" type="ORF">IV57_GL000420</name>
</gene>
<proteinExistence type="predicted"/>
<sequence>METQKTERSFLRTVDFIHKNQLNKDIRNYMKDDIVGGNLFVRWKKFFLLFQ</sequence>
<dbReference type="STRING" id="993692.IV57_GL000420"/>
<accession>A0A0R2LB98</accession>
<name>A0A0R2LB98_9LACO</name>